<evidence type="ECO:0000259" key="7">
    <source>
        <dbReference type="PROSITE" id="PS50863"/>
    </source>
</evidence>
<dbReference type="GO" id="GO:0003700">
    <property type="term" value="F:DNA-binding transcription factor activity"/>
    <property type="evidence" value="ECO:0007669"/>
    <property type="project" value="InterPro"/>
</dbReference>
<dbReference type="OrthoDB" id="757982at2759"/>
<evidence type="ECO:0000313" key="9">
    <source>
        <dbReference type="Proteomes" id="UP000237000"/>
    </source>
</evidence>
<feature type="region of interest" description="Disordered" evidence="6">
    <location>
        <begin position="39"/>
        <end position="92"/>
    </location>
</feature>
<dbReference type="EMBL" id="JXTC01000071">
    <property type="protein sequence ID" value="PON91812.1"/>
    <property type="molecule type" value="Genomic_DNA"/>
</dbReference>
<keyword evidence="2" id="KW-0805">Transcription regulation</keyword>
<proteinExistence type="predicted"/>
<dbReference type="STRING" id="63057.A0A2P5F201"/>
<dbReference type="InterPro" id="IPR015300">
    <property type="entry name" value="DNA-bd_pseudobarrel_sf"/>
</dbReference>
<comment type="caution">
    <text evidence="8">The sequence shown here is derived from an EMBL/GenBank/DDBJ whole genome shotgun (WGS) entry which is preliminary data.</text>
</comment>
<dbReference type="PANTHER" id="PTHR31140:SF73">
    <property type="entry name" value="B3 DOMAIN-CONTAINING TRANSCRIPTION FACTOR FUS3"/>
    <property type="match status" value="1"/>
</dbReference>
<protein>
    <submittedName>
        <fullName evidence="8">B3 DNA binding domain containing protein</fullName>
    </submittedName>
</protein>
<comment type="subcellular location">
    <subcellularLocation>
        <location evidence="1">Nucleus</location>
    </subcellularLocation>
</comment>
<evidence type="ECO:0000256" key="1">
    <source>
        <dbReference type="ARBA" id="ARBA00004123"/>
    </source>
</evidence>
<evidence type="ECO:0000256" key="4">
    <source>
        <dbReference type="ARBA" id="ARBA00023163"/>
    </source>
</evidence>
<dbReference type="InterPro" id="IPR044800">
    <property type="entry name" value="LEC2-like"/>
</dbReference>
<dbReference type="GO" id="GO:0005634">
    <property type="term" value="C:nucleus"/>
    <property type="evidence" value="ECO:0007669"/>
    <property type="project" value="UniProtKB-SubCell"/>
</dbReference>
<keyword evidence="5" id="KW-0539">Nucleus</keyword>
<evidence type="ECO:0000256" key="5">
    <source>
        <dbReference type="ARBA" id="ARBA00023242"/>
    </source>
</evidence>
<dbReference type="CDD" id="cd10017">
    <property type="entry name" value="B3_DNA"/>
    <property type="match status" value="1"/>
</dbReference>
<accession>A0A2P5F201</accession>
<dbReference type="Gene3D" id="2.40.330.10">
    <property type="entry name" value="DNA-binding pseudobarrel domain"/>
    <property type="match status" value="1"/>
</dbReference>
<reference evidence="9" key="1">
    <citation type="submission" date="2016-06" db="EMBL/GenBank/DDBJ databases">
        <title>Parallel loss of symbiosis genes in relatives of nitrogen-fixing non-legume Parasponia.</title>
        <authorList>
            <person name="Van Velzen R."/>
            <person name="Holmer R."/>
            <person name="Bu F."/>
            <person name="Rutten L."/>
            <person name="Van Zeijl A."/>
            <person name="Liu W."/>
            <person name="Santuari L."/>
            <person name="Cao Q."/>
            <person name="Sharma T."/>
            <person name="Shen D."/>
            <person name="Roswanjaya Y."/>
            <person name="Wardhani T."/>
            <person name="Kalhor M.S."/>
            <person name="Jansen J."/>
            <person name="Van den Hoogen J."/>
            <person name="Gungor B."/>
            <person name="Hartog M."/>
            <person name="Hontelez J."/>
            <person name="Verver J."/>
            <person name="Yang W.-C."/>
            <person name="Schijlen E."/>
            <person name="Repin R."/>
            <person name="Schilthuizen M."/>
            <person name="Schranz E."/>
            <person name="Heidstra R."/>
            <person name="Miyata K."/>
            <person name="Fedorova E."/>
            <person name="Kohlen W."/>
            <person name="Bisseling T."/>
            <person name="Smit S."/>
            <person name="Geurts R."/>
        </authorList>
    </citation>
    <scope>NUCLEOTIDE SEQUENCE [LARGE SCALE GENOMIC DNA]</scope>
    <source>
        <strain evidence="9">cv. RG33-2</strain>
    </source>
</reference>
<dbReference type="InParanoid" id="A0A2P5F201"/>
<dbReference type="InterPro" id="IPR003340">
    <property type="entry name" value="B3_DNA-bd"/>
</dbReference>
<dbReference type="SMART" id="SM01019">
    <property type="entry name" value="B3"/>
    <property type="match status" value="1"/>
</dbReference>
<sequence>MADYSEISVNQVVYGDHAQSSAADNYDQLMMELASHLNHPLEGTGRTSSRPVIENQGRIRPHTRDARDSSNRPLVYQPPRTPRVPIVAPPSPPPRVINQLKMRFLFEKQLQNSDVSPAGRIVIPKKVAEMHLPQLETKEGTWLHLDDMDFFQVWSVKFRYWPNNSSRMYVFENTKVFVSAYGLAVDDYIMVYKDDDNESYVIRAKKSMVSVMDIPAEYNTLQNMNMNNIINQPPAVNEYDNWLPPIYHSRENSQLYGNPMEFHGGVQPAGFEQVDQYPNSDFDFVNFSPFG</sequence>
<evidence type="ECO:0000313" key="8">
    <source>
        <dbReference type="EMBL" id="PON91812.1"/>
    </source>
</evidence>
<organism evidence="8 9">
    <name type="scientific">Trema orientale</name>
    <name type="common">Charcoal tree</name>
    <name type="synonym">Celtis orientalis</name>
    <dbReference type="NCBI Taxonomy" id="63057"/>
    <lineage>
        <taxon>Eukaryota</taxon>
        <taxon>Viridiplantae</taxon>
        <taxon>Streptophyta</taxon>
        <taxon>Embryophyta</taxon>
        <taxon>Tracheophyta</taxon>
        <taxon>Spermatophyta</taxon>
        <taxon>Magnoliopsida</taxon>
        <taxon>eudicotyledons</taxon>
        <taxon>Gunneridae</taxon>
        <taxon>Pentapetalae</taxon>
        <taxon>rosids</taxon>
        <taxon>fabids</taxon>
        <taxon>Rosales</taxon>
        <taxon>Cannabaceae</taxon>
        <taxon>Trema</taxon>
    </lineage>
</organism>
<evidence type="ECO:0000256" key="2">
    <source>
        <dbReference type="ARBA" id="ARBA00023015"/>
    </source>
</evidence>
<dbReference type="Proteomes" id="UP000237000">
    <property type="component" value="Unassembled WGS sequence"/>
</dbReference>
<keyword evidence="3" id="KW-0238">DNA-binding</keyword>
<dbReference type="PANTHER" id="PTHR31140">
    <property type="entry name" value="B3 DOMAIN-CONTAINING TRANSCRIPTION FACTOR ABI3"/>
    <property type="match status" value="1"/>
</dbReference>
<keyword evidence="4" id="KW-0804">Transcription</keyword>
<dbReference type="GO" id="GO:0003677">
    <property type="term" value="F:DNA binding"/>
    <property type="evidence" value="ECO:0007669"/>
    <property type="project" value="UniProtKB-KW"/>
</dbReference>
<dbReference type="Pfam" id="PF02362">
    <property type="entry name" value="B3"/>
    <property type="match status" value="1"/>
</dbReference>
<dbReference type="PROSITE" id="PS50863">
    <property type="entry name" value="B3"/>
    <property type="match status" value="1"/>
</dbReference>
<dbReference type="SUPFAM" id="SSF101936">
    <property type="entry name" value="DNA-binding pseudobarrel domain"/>
    <property type="match status" value="1"/>
</dbReference>
<evidence type="ECO:0000256" key="3">
    <source>
        <dbReference type="ARBA" id="ARBA00023125"/>
    </source>
</evidence>
<keyword evidence="9" id="KW-1185">Reference proteome</keyword>
<dbReference type="AlphaFoldDB" id="A0A2P5F201"/>
<name>A0A2P5F201_TREOI</name>
<gene>
    <name evidence="8" type="ORF">TorRG33x02_124100</name>
</gene>
<evidence type="ECO:0000256" key="6">
    <source>
        <dbReference type="SAM" id="MobiDB-lite"/>
    </source>
</evidence>
<feature type="compositionally biased region" description="Pro residues" evidence="6">
    <location>
        <begin position="79"/>
        <end position="92"/>
    </location>
</feature>
<feature type="domain" description="TF-B3" evidence="7">
    <location>
        <begin position="106"/>
        <end position="208"/>
    </location>
</feature>